<organism evidence="1 2">
    <name type="scientific">Metarhizium brunneum</name>
    <dbReference type="NCBI Taxonomy" id="500148"/>
    <lineage>
        <taxon>Eukaryota</taxon>
        <taxon>Fungi</taxon>
        <taxon>Dikarya</taxon>
        <taxon>Ascomycota</taxon>
        <taxon>Pezizomycotina</taxon>
        <taxon>Sordariomycetes</taxon>
        <taxon>Hypocreomycetidae</taxon>
        <taxon>Hypocreales</taxon>
        <taxon>Clavicipitaceae</taxon>
        <taxon>Metarhizium</taxon>
    </lineage>
</organism>
<dbReference type="KEGG" id="mbrn:26241050"/>
<proteinExistence type="predicted"/>
<dbReference type="EMBL" id="CP058937">
    <property type="protein sequence ID" value="QLI73601.1"/>
    <property type="molecule type" value="Genomic_DNA"/>
</dbReference>
<name>A0A7D5YZB7_9HYPO</name>
<evidence type="ECO:0000313" key="2">
    <source>
        <dbReference type="Proteomes" id="UP000510686"/>
    </source>
</evidence>
<keyword evidence="2" id="KW-1185">Reference proteome</keyword>
<dbReference type="Proteomes" id="UP000510686">
    <property type="component" value="Chromosome 6"/>
</dbReference>
<gene>
    <name evidence="1" type="ORF">G6M90_00g097130</name>
</gene>
<protein>
    <submittedName>
        <fullName evidence="1">Uncharacterized protein</fullName>
    </submittedName>
</protein>
<dbReference type="AlphaFoldDB" id="A0A7D5YZB7"/>
<dbReference type="GeneID" id="26241050"/>
<dbReference type="RefSeq" id="XP_014546627.1">
    <property type="nucleotide sequence ID" value="XM_014691141.1"/>
</dbReference>
<reference evidence="1 2" key="1">
    <citation type="submission" date="2020-07" db="EMBL/GenBank/DDBJ databases">
        <title>Telomere length de novo assembly of all 7 chromosomes of the fungus, Metarhizium brunneum, using a novel assembly pipeline.</title>
        <authorList>
            <person name="Saud z."/>
            <person name="Kortsinoglou A."/>
            <person name="Kouvelis V.N."/>
            <person name="Butt T.M."/>
        </authorList>
    </citation>
    <scope>NUCLEOTIDE SEQUENCE [LARGE SCALE GENOMIC DNA]</scope>
    <source>
        <strain evidence="1 2">4556</strain>
    </source>
</reference>
<evidence type="ECO:0000313" key="1">
    <source>
        <dbReference type="EMBL" id="QLI73601.1"/>
    </source>
</evidence>
<accession>A0A7D5YZB7</accession>
<sequence length="96" mass="10457">MHALPIVDISFWNGCLDATLPVLDFISADVCTESAGELGNGTGIACRDCMVHGNGRITPLPSPLRGHMFTLTCMAQVKGIERQVDPFYCILERYKG</sequence>